<feature type="domain" description="Conserved hypothetical protein CHP02679 N terminus" evidence="2">
    <location>
        <begin position="35"/>
        <end position="238"/>
    </location>
</feature>
<dbReference type="NCBIfam" id="TIGR02679">
    <property type="entry name" value="TIGR02679 family protein"/>
    <property type="match status" value="1"/>
</dbReference>
<evidence type="ECO:0008006" key="5">
    <source>
        <dbReference type="Google" id="ProtNLM"/>
    </source>
</evidence>
<name>A0ABP4FZP6_9MICO</name>
<dbReference type="InterPro" id="IPR013495">
    <property type="entry name" value="CHP02679"/>
</dbReference>
<dbReference type="InterPro" id="IPR024466">
    <property type="entry name" value="CHP02679_N"/>
</dbReference>
<reference evidence="4" key="1">
    <citation type="journal article" date="2019" name="Int. J. Syst. Evol. Microbiol.">
        <title>The Global Catalogue of Microorganisms (GCM) 10K type strain sequencing project: providing services to taxonomists for standard genome sequencing and annotation.</title>
        <authorList>
            <consortium name="The Broad Institute Genomics Platform"/>
            <consortium name="The Broad Institute Genome Sequencing Center for Infectious Disease"/>
            <person name="Wu L."/>
            <person name="Ma J."/>
        </authorList>
    </citation>
    <scope>NUCLEOTIDE SEQUENCE [LARGE SCALE GENOMIC DNA]</scope>
    <source>
        <strain evidence="4">JCM 12762</strain>
    </source>
</reference>
<dbReference type="InterPro" id="IPR024465">
    <property type="entry name" value="DUF2399"/>
</dbReference>
<dbReference type="Proteomes" id="UP001500943">
    <property type="component" value="Unassembled WGS sequence"/>
</dbReference>
<organism evidence="3 4">
    <name type="scientific">Rhodoglobus aureus</name>
    <dbReference type="NCBI Taxonomy" id="191497"/>
    <lineage>
        <taxon>Bacteria</taxon>
        <taxon>Bacillati</taxon>
        <taxon>Actinomycetota</taxon>
        <taxon>Actinomycetes</taxon>
        <taxon>Micrococcales</taxon>
        <taxon>Microbacteriaceae</taxon>
        <taxon>Rhodoglobus</taxon>
    </lineage>
</organism>
<dbReference type="Pfam" id="PF09664">
    <property type="entry name" value="DUF2399"/>
    <property type="match status" value="1"/>
</dbReference>
<accession>A0ABP4FZP6</accession>
<evidence type="ECO:0000313" key="4">
    <source>
        <dbReference type="Proteomes" id="UP001500943"/>
    </source>
</evidence>
<evidence type="ECO:0000259" key="2">
    <source>
        <dbReference type="Pfam" id="PF11796"/>
    </source>
</evidence>
<protein>
    <recommendedName>
        <fullName evidence="5">TIGR02679 family protein</fullName>
    </recommendedName>
</protein>
<evidence type="ECO:0000259" key="1">
    <source>
        <dbReference type="Pfam" id="PF09664"/>
    </source>
</evidence>
<sequence length="410" mass="43487">MTDDRERLARLLETADTSWLLQRMRTRLEQHGELSGIIVKPQATQGERTSAARLVGRSAARAGQSASVSLDDLDALLRRGAWPDGLESAVVALTGPYVHPQQRREAREGWQAVAESIRQLADRHSQLAQWAESVVRSGALKRAADTPTAAQRIADQLAMLVDALPAEAEVIGVLAARLYGDAHALDARTPLGKLGAGLAAAFGGAAPSTGAHARREGWGSVGVIVDELSSWVLALGLPGGPVSPTARALATLAEAGQPTILTYRQLATDAVGQVPAVVYVCENPAVVSAAADQHSPDGPGLVCLNGQPGAAAFRLLSQLVDGGAELRYHGDFDAGGMVIARTLARRVPWQPWCFSAPDYLEAVSQLHDLAPFSGAIGETVWSPPLAAELDRHRLRVEEESVLQRLLSDLR</sequence>
<dbReference type="EMBL" id="BAAAKW010000001">
    <property type="protein sequence ID" value="GAA1205546.1"/>
    <property type="molecule type" value="Genomic_DNA"/>
</dbReference>
<keyword evidence="4" id="KW-1185">Reference proteome</keyword>
<comment type="caution">
    <text evidence="3">The sequence shown here is derived from an EMBL/GenBank/DDBJ whole genome shotgun (WGS) entry which is preliminary data.</text>
</comment>
<feature type="domain" description="DUF2399" evidence="1">
    <location>
        <begin position="261"/>
        <end position="409"/>
    </location>
</feature>
<proteinExistence type="predicted"/>
<dbReference type="Pfam" id="PF11796">
    <property type="entry name" value="DUF3323"/>
    <property type="match status" value="1"/>
</dbReference>
<dbReference type="RefSeq" id="WP_343922174.1">
    <property type="nucleotide sequence ID" value="NZ_BAAAKW010000001.1"/>
</dbReference>
<gene>
    <name evidence="3" type="ORF">GCM10009655_00750</name>
</gene>
<evidence type="ECO:0000313" key="3">
    <source>
        <dbReference type="EMBL" id="GAA1205546.1"/>
    </source>
</evidence>